<keyword evidence="2" id="KW-1185">Reference proteome</keyword>
<gene>
    <name evidence="1" type="ORF">QPK29_020840</name>
</gene>
<evidence type="ECO:0000313" key="2">
    <source>
        <dbReference type="Proteomes" id="UP001168096"/>
    </source>
</evidence>
<name>A0ACC7MIH0_9BURK</name>
<dbReference type="EMBL" id="JASNRB020000013">
    <property type="protein sequence ID" value="MFJ1470166.1"/>
    <property type="molecule type" value="Genomic_DNA"/>
</dbReference>
<dbReference type="Proteomes" id="UP001168096">
    <property type="component" value="Unassembled WGS sequence"/>
</dbReference>
<comment type="caution">
    <text evidence="1">The sequence shown here is derived from an EMBL/GenBank/DDBJ whole genome shotgun (WGS) entry which is preliminary data.</text>
</comment>
<evidence type="ECO:0000313" key="1">
    <source>
        <dbReference type="EMBL" id="MFJ1470166.1"/>
    </source>
</evidence>
<reference evidence="1" key="1">
    <citation type="submission" date="2024-11" db="EMBL/GenBank/DDBJ databases">
        <title>Description of Massilia orientalis sp. nov., isolated from rhizosphere soil of Ageratina adenophora.</title>
        <authorList>
            <person name="Wang Y."/>
        </authorList>
    </citation>
    <scope>NUCLEOTIDE SEQUENCE</scope>
    <source>
        <strain evidence="1">YIM B02787</strain>
    </source>
</reference>
<organism evidence="1 2">
    <name type="scientific">Massilia orientalis</name>
    <dbReference type="NCBI Taxonomy" id="3050128"/>
    <lineage>
        <taxon>Bacteria</taxon>
        <taxon>Pseudomonadati</taxon>
        <taxon>Pseudomonadota</taxon>
        <taxon>Betaproteobacteria</taxon>
        <taxon>Burkholderiales</taxon>
        <taxon>Oxalobacteraceae</taxon>
        <taxon>Telluria group</taxon>
        <taxon>Massilia</taxon>
    </lineage>
</organism>
<proteinExistence type="predicted"/>
<sequence length="52" mass="5665">MRAQIQAGNLVVDMHKDLVQMLSEMLPKLEQANADQSQLASACALLDRALAI</sequence>
<protein>
    <submittedName>
        <fullName evidence="1">Uncharacterized protein</fullName>
    </submittedName>
</protein>
<accession>A0ACC7MIH0</accession>